<name>C1C1M1_CALCM</name>
<evidence type="ECO:0000256" key="9">
    <source>
        <dbReference type="SAM" id="Coils"/>
    </source>
</evidence>
<organism evidence="12">
    <name type="scientific">Caligus clemensi</name>
    <name type="common">Sea louse</name>
    <dbReference type="NCBI Taxonomy" id="344056"/>
    <lineage>
        <taxon>Eukaryota</taxon>
        <taxon>Metazoa</taxon>
        <taxon>Ecdysozoa</taxon>
        <taxon>Arthropoda</taxon>
        <taxon>Crustacea</taxon>
        <taxon>Multicrustacea</taxon>
        <taxon>Hexanauplia</taxon>
        <taxon>Copepoda</taxon>
        <taxon>Siphonostomatoida</taxon>
        <taxon>Caligidae</taxon>
        <taxon>Caligus</taxon>
    </lineage>
</organism>
<evidence type="ECO:0000256" key="6">
    <source>
        <dbReference type="ARBA" id="ARBA00023242"/>
    </source>
</evidence>
<dbReference type="Pfam" id="PF03962">
    <property type="entry name" value="Mnd1"/>
    <property type="match status" value="1"/>
</dbReference>
<evidence type="ECO:0000256" key="8">
    <source>
        <dbReference type="PIRNR" id="PIRNR026991"/>
    </source>
</evidence>
<evidence type="ECO:0000256" key="1">
    <source>
        <dbReference type="ARBA" id="ARBA00004123"/>
    </source>
</evidence>
<dbReference type="InterPro" id="IPR040453">
    <property type="entry name" value="Mnd1_HTH"/>
</dbReference>
<evidence type="ECO:0000256" key="3">
    <source>
        <dbReference type="ARBA" id="ARBA00013726"/>
    </source>
</evidence>
<feature type="domain" description="Mnd1 HTH" evidence="10">
    <location>
        <begin position="16"/>
        <end position="75"/>
    </location>
</feature>
<accession>C1C1M1</accession>
<dbReference type="GO" id="GO:0003690">
    <property type="term" value="F:double-stranded DNA binding"/>
    <property type="evidence" value="ECO:0007669"/>
    <property type="project" value="InterPro"/>
</dbReference>
<dbReference type="PANTHER" id="PTHR31398:SF0">
    <property type="entry name" value="MEIOTIC NUCLEAR DIVISION PROTEIN 1 HOMOLOG"/>
    <property type="match status" value="1"/>
</dbReference>
<evidence type="ECO:0000256" key="5">
    <source>
        <dbReference type="ARBA" id="ARBA00023172"/>
    </source>
</evidence>
<reference evidence="12" key="1">
    <citation type="submission" date="2009-03" db="EMBL/GenBank/DDBJ databases">
        <title>Caligus clemensi ESTs and full-length cDNAs.</title>
        <authorList>
            <person name="Yasuike M."/>
            <person name="von Schalburg K."/>
            <person name="Cooper G."/>
            <person name="Leong J."/>
            <person name="Jones S.R.M."/>
            <person name="Koop B.F."/>
        </authorList>
    </citation>
    <scope>NUCLEOTIDE SEQUENCE</scope>
    <source>
        <tissue evidence="12">Whole</tissue>
    </source>
</reference>
<comment type="function">
    <text evidence="8">Required for proper homologous chromosome pairing and efficient cross-over and intragenic recombination during meiosis.</text>
</comment>
<protein>
    <recommendedName>
        <fullName evidence="3 8">Meiotic nuclear division protein 1 homolog</fullName>
    </recommendedName>
</protein>
<dbReference type="Pfam" id="PF18517">
    <property type="entry name" value="LZ3wCH"/>
    <property type="match status" value="1"/>
</dbReference>
<comment type="subcellular location">
    <subcellularLocation>
        <location evidence="1 8">Nucleus</location>
    </subcellularLocation>
</comment>
<keyword evidence="4 9" id="KW-0175">Coiled coil</keyword>
<feature type="coiled-coil region" evidence="9">
    <location>
        <begin position="86"/>
        <end position="147"/>
    </location>
</feature>
<keyword evidence="6 8" id="KW-0539">Nucleus</keyword>
<dbReference type="InterPro" id="IPR005647">
    <property type="entry name" value="Mnd1"/>
</dbReference>
<dbReference type="GO" id="GO:0005634">
    <property type="term" value="C:nucleus"/>
    <property type="evidence" value="ECO:0007669"/>
    <property type="project" value="UniProtKB-SubCell"/>
</dbReference>
<dbReference type="EMBL" id="BT080750">
    <property type="protein sequence ID" value="ACO15174.1"/>
    <property type="molecule type" value="mRNA"/>
</dbReference>
<evidence type="ECO:0000256" key="4">
    <source>
        <dbReference type="ARBA" id="ARBA00023054"/>
    </source>
</evidence>
<evidence type="ECO:0000256" key="7">
    <source>
        <dbReference type="ARBA" id="ARBA00023254"/>
    </source>
</evidence>
<sequence length="205" mass="23744">MSKKKGLSFEEKRSRMLELFYEKKDVFLLKELEKIAPKEKGIVSQSVKEVVQSLVDDSLVDTDKIGTSVYFWSFPSKTTANRKRKLEEINKEVAKKVKRLDTVEKSLMESAIGKENSDERTQALAKLGELQSRKAELEESLKAYKDNDPETLKIYIEETQMSKMAANRWTDNIYSIQSWIRRKFPNINAGDFNKQFGIPSDIDYV</sequence>
<evidence type="ECO:0000259" key="11">
    <source>
        <dbReference type="Pfam" id="PF18517"/>
    </source>
</evidence>
<dbReference type="PIRSF" id="PIRSF026991">
    <property type="entry name" value="Mnd1"/>
    <property type="match status" value="1"/>
</dbReference>
<feature type="domain" description="Leucine zipper with capping helix" evidence="11">
    <location>
        <begin position="157"/>
        <end position="205"/>
    </location>
</feature>
<gene>
    <name evidence="12" type="primary">MND1</name>
</gene>
<dbReference type="PANTHER" id="PTHR31398">
    <property type="entry name" value="MEIOTIC NUCLEAR DIVISION PROTEIN 1 HOMOLOG"/>
    <property type="match status" value="1"/>
</dbReference>
<keyword evidence="7" id="KW-0469">Meiosis</keyword>
<evidence type="ECO:0000256" key="2">
    <source>
        <dbReference type="ARBA" id="ARBA00005981"/>
    </source>
</evidence>
<evidence type="ECO:0000313" key="12">
    <source>
        <dbReference type="EMBL" id="ACO15174.1"/>
    </source>
</evidence>
<dbReference type="AlphaFoldDB" id="C1C1M1"/>
<evidence type="ECO:0000259" key="10">
    <source>
        <dbReference type="Pfam" id="PF03962"/>
    </source>
</evidence>
<proteinExistence type="evidence at transcript level"/>
<dbReference type="GO" id="GO:0007131">
    <property type="term" value="P:reciprocal meiotic recombination"/>
    <property type="evidence" value="ECO:0007669"/>
    <property type="project" value="InterPro"/>
</dbReference>
<dbReference type="InterPro" id="IPR040661">
    <property type="entry name" value="LZ3wCH"/>
</dbReference>
<comment type="similarity">
    <text evidence="2 8">Belongs to the MND1 family.</text>
</comment>
<keyword evidence="5" id="KW-0233">DNA recombination</keyword>